<evidence type="ECO:0000313" key="2">
    <source>
        <dbReference type="EMBL" id="EQK98248.1"/>
    </source>
</evidence>
<dbReference type="AlphaFoldDB" id="T5A6N1"/>
<name>T5A6N1_OPHSC</name>
<sequence length="112" mass="12048">MLSLFSLVLVLAVAPLSLAVSPLQQRDAAAPFVEPDADSVLEVLARDAQAARGSCYVTGNRKSRPNSCSAATCVPREHCRPSSKGRCAFREPKRAKRPVGCRACRCARYKGT</sequence>
<feature type="chain" id="PRO_5004596606" evidence="1">
    <location>
        <begin position="20"/>
        <end position="112"/>
    </location>
</feature>
<proteinExistence type="predicted"/>
<dbReference type="HOGENOM" id="CLU_2146604_0_0_1"/>
<evidence type="ECO:0000256" key="1">
    <source>
        <dbReference type="SAM" id="SignalP"/>
    </source>
</evidence>
<reference evidence="2 3" key="1">
    <citation type="journal article" date="2013" name="Chin. Sci. Bull.">
        <title>Genome survey uncovers the secrets of sex and lifestyle in caterpillar fungus.</title>
        <authorList>
            <person name="Hu X."/>
            <person name="Zhang Y."/>
            <person name="Xiao G."/>
            <person name="Zheng P."/>
            <person name="Xia Y."/>
            <person name="Zhang X."/>
            <person name="St Leger R.J."/>
            <person name="Liu X."/>
            <person name="Wang C."/>
        </authorList>
    </citation>
    <scope>NUCLEOTIDE SEQUENCE [LARGE SCALE GENOMIC DNA]</scope>
    <source>
        <strain evidence="3">Co18 / CGMCC 3.14243</strain>
        <tissue evidence="2">Fruit-body</tissue>
    </source>
</reference>
<protein>
    <submittedName>
        <fullName evidence="2">Uncharacterized protein</fullName>
    </submittedName>
</protein>
<gene>
    <name evidence="2" type="ORF">OCS_06039</name>
</gene>
<evidence type="ECO:0000313" key="3">
    <source>
        <dbReference type="Proteomes" id="UP000019374"/>
    </source>
</evidence>
<organism evidence="2 3">
    <name type="scientific">Ophiocordyceps sinensis (strain Co18 / CGMCC 3.14243)</name>
    <name type="common">Yarsagumba caterpillar fungus</name>
    <name type="synonym">Hirsutella sinensis</name>
    <dbReference type="NCBI Taxonomy" id="911162"/>
    <lineage>
        <taxon>Eukaryota</taxon>
        <taxon>Fungi</taxon>
        <taxon>Dikarya</taxon>
        <taxon>Ascomycota</taxon>
        <taxon>Pezizomycotina</taxon>
        <taxon>Sordariomycetes</taxon>
        <taxon>Hypocreomycetidae</taxon>
        <taxon>Hypocreales</taxon>
        <taxon>Ophiocordycipitaceae</taxon>
        <taxon>Ophiocordyceps</taxon>
    </lineage>
</organism>
<keyword evidence="1" id="KW-0732">Signal</keyword>
<accession>T5A6N1</accession>
<feature type="signal peptide" evidence="1">
    <location>
        <begin position="1"/>
        <end position="19"/>
    </location>
</feature>
<dbReference type="Proteomes" id="UP000019374">
    <property type="component" value="Unassembled WGS sequence"/>
</dbReference>
<dbReference type="EMBL" id="KE655141">
    <property type="protein sequence ID" value="EQK98248.1"/>
    <property type="molecule type" value="Genomic_DNA"/>
</dbReference>